<keyword evidence="3" id="KW-1185">Reference proteome</keyword>
<evidence type="ECO:0000313" key="3">
    <source>
        <dbReference type="Proteomes" id="UP000481087"/>
    </source>
</evidence>
<dbReference type="GO" id="GO:0004029">
    <property type="term" value="F:aldehyde dehydrogenase (NAD+) activity"/>
    <property type="evidence" value="ECO:0007669"/>
    <property type="project" value="TreeGrafter"/>
</dbReference>
<dbReference type="InterPro" id="IPR036291">
    <property type="entry name" value="NAD(P)-bd_dom_sf"/>
</dbReference>
<reference evidence="2 3" key="1">
    <citation type="submission" date="2019-12" db="EMBL/GenBank/DDBJ databases">
        <title>Paenibacillus sp. nov. sp. isolated from soil.</title>
        <authorList>
            <person name="Kim J."/>
            <person name="Jeong S.E."/>
            <person name="Jung H.S."/>
            <person name="Jeon C.O."/>
        </authorList>
    </citation>
    <scope>NUCLEOTIDE SEQUENCE [LARGE SCALE GENOMIC DNA]</scope>
    <source>
        <strain evidence="2 3">5J-6</strain>
    </source>
</reference>
<dbReference type="PANTHER" id="PTHR48079">
    <property type="entry name" value="PROTEIN YEEZ"/>
    <property type="match status" value="1"/>
</dbReference>
<sequence length="295" mass="31220">MRIFVTGATGFIGSAVVRELIDAGHQVVGLARSDKSAAALTAAGADVHHGTLDDLDSLRSGAAAADGVIHLAFIHDFSNFAAAAETDKLAIEAIGEALEGSGKPFVVTSGTLTLTPGRLSTEEDAPMPTAHRRSEEAAMVMVKRGVRSSIVRLSPSVHGPSDYGFIPTLIDIARTKGVSAYIGDGSNRWPAVHRLDAARLFRMAVENAPAGSRLHAVGDEGVPLRDIADVIGRHLNLPVVSISHEEAADHFGWISFAASVDNPTSSARTQERLGWRPEHASLISDLEQGHYFKVL</sequence>
<dbReference type="CDD" id="cd05262">
    <property type="entry name" value="SDR_a7"/>
    <property type="match status" value="1"/>
</dbReference>
<dbReference type="GO" id="GO:0005737">
    <property type="term" value="C:cytoplasm"/>
    <property type="evidence" value="ECO:0007669"/>
    <property type="project" value="TreeGrafter"/>
</dbReference>
<feature type="domain" description="NAD-dependent epimerase/dehydratase" evidence="1">
    <location>
        <begin position="3"/>
        <end position="209"/>
    </location>
</feature>
<evidence type="ECO:0000259" key="1">
    <source>
        <dbReference type="Pfam" id="PF01370"/>
    </source>
</evidence>
<comment type="caution">
    <text evidence="2">The sequence shown here is derived from an EMBL/GenBank/DDBJ whole genome shotgun (WGS) entry which is preliminary data.</text>
</comment>
<dbReference type="InterPro" id="IPR051783">
    <property type="entry name" value="NAD(P)-dependent_oxidoreduct"/>
</dbReference>
<dbReference type="EMBL" id="WTUZ01000007">
    <property type="protein sequence ID" value="MZQ81099.1"/>
    <property type="molecule type" value="Genomic_DNA"/>
</dbReference>
<dbReference type="SUPFAM" id="SSF51735">
    <property type="entry name" value="NAD(P)-binding Rossmann-fold domains"/>
    <property type="match status" value="1"/>
</dbReference>
<proteinExistence type="predicted"/>
<dbReference type="PANTHER" id="PTHR48079:SF9">
    <property type="entry name" value="PUTATIVE-RELATED"/>
    <property type="match status" value="1"/>
</dbReference>
<name>A0A6L8UVE4_9BACL</name>
<organism evidence="2 3">
    <name type="scientific">Paenibacillus silvestris</name>
    <dbReference type="NCBI Taxonomy" id="2606219"/>
    <lineage>
        <taxon>Bacteria</taxon>
        <taxon>Bacillati</taxon>
        <taxon>Bacillota</taxon>
        <taxon>Bacilli</taxon>
        <taxon>Bacillales</taxon>
        <taxon>Paenibacillaceae</taxon>
        <taxon>Paenibacillus</taxon>
    </lineage>
</organism>
<dbReference type="Proteomes" id="UP000481087">
    <property type="component" value="Unassembled WGS sequence"/>
</dbReference>
<dbReference type="RefSeq" id="WP_161405409.1">
    <property type="nucleotide sequence ID" value="NZ_WTUZ01000007.1"/>
</dbReference>
<dbReference type="AlphaFoldDB" id="A0A6L8UVE4"/>
<protein>
    <submittedName>
        <fullName evidence="2">NAD-dependent epimerase/dehydratase family protein</fullName>
    </submittedName>
</protein>
<dbReference type="InterPro" id="IPR001509">
    <property type="entry name" value="Epimerase_deHydtase"/>
</dbReference>
<gene>
    <name evidence="2" type="ORF">GQF01_02985</name>
</gene>
<dbReference type="Pfam" id="PF01370">
    <property type="entry name" value="Epimerase"/>
    <property type="match status" value="1"/>
</dbReference>
<accession>A0A6L8UVE4</accession>
<evidence type="ECO:0000313" key="2">
    <source>
        <dbReference type="EMBL" id="MZQ81099.1"/>
    </source>
</evidence>
<dbReference type="Gene3D" id="3.40.50.720">
    <property type="entry name" value="NAD(P)-binding Rossmann-like Domain"/>
    <property type="match status" value="1"/>
</dbReference>